<dbReference type="PROSITE" id="PS00138">
    <property type="entry name" value="SUBTILASE_SER"/>
    <property type="match status" value="1"/>
</dbReference>
<dbReference type="Pfam" id="PF12580">
    <property type="entry name" value="TPPII"/>
    <property type="match status" value="1"/>
</dbReference>
<keyword evidence="6 8" id="KW-0378">Hydrolase</keyword>
<evidence type="ECO:0000256" key="1">
    <source>
        <dbReference type="ARBA" id="ARBA00001910"/>
    </source>
</evidence>
<evidence type="ECO:0000259" key="14">
    <source>
        <dbReference type="Pfam" id="PF21316"/>
    </source>
</evidence>
<dbReference type="InterPro" id="IPR050131">
    <property type="entry name" value="Peptidase_S8_subtilisin-like"/>
</dbReference>
<comment type="similarity">
    <text evidence="2 8">Belongs to the peptidase S8 family.</text>
</comment>
<keyword evidence="16" id="KW-1185">Reference proteome</keyword>
<keyword evidence="9" id="KW-0175">Coiled coil</keyword>
<dbReference type="InterPro" id="IPR036852">
    <property type="entry name" value="Peptidase_S8/S53_dom_sf"/>
</dbReference>
<dbReference type="EMBL" id="CAXHTA020000001">
    <property type="protein sequence ID" value="CAL5218867.1"/>
    <property type="molecule type" value="Genomic_DNA"/>
</dbReference>
<sequence>MPKHEIGGLRLLKDDPTSDGRGVVIAIMDTGVDPSAPGLQITSDGKPKVLDVLDCTGSGDVDTSKIVKADEGGCIEGLYGNKLRINPDWSSPSGEWHVGAKRVFELFPGGLKARSRGERKKRFSKLQRQAVTAAAAHAASAAQDTPAGKLSEEKKKTKVELQLRLKLLEVLEEKMEDDGPMLDCVVWHDGETWRAALDTSEMYEPGSGKGALADFTPMTNFRLEREYRSFSPQDCCNYALNIEEVGNVLSIVVDAGSHGTHVAGIAAAYHKENPELNGVAPGAQIISCKIGDSRLGSMETEVGLTRAIIAIIQHRADLINMSYGEATSTPNAGRFIQLANEAVHKHNVIFISSAGNAGPALHTVGAPGGTSSSIISVGAYVSPELAAAGHSIREKLDEGLQYNWSSRGPTPDGDVGVTLSAPGGAMAPVPQWTQASRQFMNGTSMASPNACGGVALVLSAAKARGLKISPARVRRALENTCKPVGAGADTPLTYGRGLLQVDEAIKYLEKSSELDSRDNAVYTVKVKRTDGSAYQRGILLREPLEACQPVSFTVDMKPVIHEVEVEGDSSSAEPSGKEDEAVSSSQADRDAEAVRTRLSIEDKLVLESSEAWVQAPSALLVPAGGRNFEVKVDCSSLPEGLHYAEISATDSTAPWRGSLFRIPVTVIKPASTGTDASSKDTTESSGADSSRYVCRLGWMDFKPGQEVRRFVAVPEGATWAELRLRAGAHEQPRVFMVRATWLQPQTRYSDTEAGASRIVLQAHAEHTLHFRVLQSSTLEITLAQFWSSLGEGRVGVDIYFHGIELQQNVLLDGSRLSTKLMVRAPIQSEKLVPSAKLTTVHIPLRPSEAILAPLPGKRDALPNNRTIHSLLLTYKLSVAEAGKHTVTLPPLNRYVYDGELEGQMTMLFDSNKRLIKVNSIYPEDVQLGKGTYTIRALLRHDDRGVLEKLKGLVAVVTRKLGDGITVPAYSSHAAFLRTSKEVIKERNLYAGERTVMYLGPVPEDKLPKDATPGRMLTGSLALAKKAGGNGEAPGKVALRYIVPPKAEAEAKDGASGKADDEKEEKSKPWKSGNPLEGAVRDAKVKMLKELEKEFEDDPAAYQDVVKELTNEYPDHLPLLTAVLAGLVALPADKRKDRLQDIVEAADAVIAAVDQTALAKHVARKTPEEGPGAKERKKEAEELKAALVDALKEKASALLEMHPEQSRAAEPDAASAGASDESQGAADPDEFECTFRELQAWVDTTEDKHALLHAKFQARQGRYGFAIKALEKLANPEEGAPSRDVLQLRGELFSKLGWSHWAAYEEDKLKTYFPVAYPLF</sequence>
<keyword evidence="7 8" id="KW-0720">Serine protease</keyword>
<feature type="domain" description="Peptidase S8/S53" evidence="11">
    <location>
        <begin position="20"/>
        <end position="487"/>
    </location>
</feature>
<dbReference type="PROSITE" id="PS51892">
    <property type="entry name" value="SUBTILASE"/>
    <property type="match status" value="1"/>
</dbReference>
<dbReference type="InterPro" id="IPR015500">
    <property type="entry name" value="Peptidase_S8_subtilisin-rel"/>
</dbReference>
<dbReference type="InterPro" id="IPR022398">
    <property type="entry name" value="Peptidase_S8_His-AS"/>
</dbReference>
<feature type="active site" description="Charge relay system" evidence="8">
    <location>
        <position position="444"/>
    </location>
</feature>
<organism evidence="15 16">
    <name type="scientific">Coccomyxa viridis</name>
    <dbReference type="NCBI Taxonomy" id="1274662"/>
    <lineage>
        <taxon>Eukaryota</taxon>
        <taxon>Viridiplantae</taxon>
        <taxon>Chlorophyta</taxon>
        <taxon>core chlorophytes</taxon>
        <taxon>Trebouxiophyceae</taxon>
        <taxon>Trebouxiophyceae incertae sedis</taxon>
        <taxon>Coccomyxaceae</taxon>
        <taxon>Coccomyxa</taxon>
    </lineage>
</organism>
<feature type="domain" description="Tripeptidyl-peptidase II galactose-binding" evidence="14">
    <location>
        <begin position="701"/>
        <end position="790"/>
    </location>
</feature>
<dbReference type="Gene3D" id="2.60.40.3170">
    <property type="match status" value="1"/>
</dbReference>
<evidence type="ECO:0000259" key="13">
    <source>
        <dbReference type="Pfam" id="PF21223"/>
    </source>
</evidence>
<dbReference type="PRINTS" id="PR00723">
    <property type="entry name" value="SUBTILISIN"/>
</dbReference>
<gene>
    <name evidence="15" type="primary">g600</name>
    <name evidence="15" type="ORF">VP750_LOCUS526</name>
</gene>
<feature type="coiled-coil region" evidence="9">
    <location>
        <begin position="1172"/>
        <end position="1199"/>
    </location>
</feature>
<dbReference type="InterPro" id="IPR022229">
    <property type="entry name" value="TPPII_Ig-like-2"/>
</dbReference>
<feature type="active site" description="Charge relay system" evidence="8">
    <location>
        <position position="29"/>
    </location>
</feature>
<dbReference type="InterPro" id="IPR048383">
    <property type="entry name" value="TPPII_Ig-like-1"/>
</dbReference>
<feature type="region of interest" description="Disordered" evidence="10">
    <location>
        <begin position="1048"/>
        <end position="1077"/>
    </location>
</feature>
<evidence type="ECO:0000256" key="3">
    <source>
        <dbReference type="ARBA" id="ARBA00012462"/>
    </source>
</evidence>
<evidence type="ECO:0000256" key="10">
    <source>
        <dbReference type="SAM" id="MobiDB-lite"/>
    </source>
</evidence>
<dbReference type="InterPro" id="IPR046939">
    <property type="entry name" value="TPPII_C_sf"/>
</dbReference>
<accession>A0ABP1FMX7</accession>
<dbReference type="InterPro" id="IPR046940">
    <property type="entry name" value="TPPII_Ig-like_sf"/>
</dbReference>
<evidence type="ECO:0000313" key="16">
    <source>
        <dbReference type="Proteomes" id="UP001497392"/>
    </source>
</evidence>
<dbReference type="InterPro" id="IPR034051">
    <property type="entry name" value="TPP_II_domain"/>
</dbReference>
<feature type="region of interest" description="Disordered" evidence="10">
    <location>
        <begin position="1201"/>
        <end position="1227"/>
    </location>
</feature>
<evidence type="ECO:0000256" key="4">
    <source>
        <dbReference type="ARBA" id="ARBA00022438"/>
    </source>
</evidence>
<evidence type="ECO:0000256" key="6">
    <source>
        <dbReference type="ARBA" id="ARBA00022801"/>
    </source>
</evidence>
<protein>
    <recommendedName>
        <fullName evidence="3">tripeptidyl-peptidase II</fullName>
        <ecNumber evidence="3">3.4.14.10</ecNumber>
    </recommendedName>
</protein>
<dbReference type="InterPro" id="IPR000209">
    <property type="entry name" value="Peptidase_S8/S53_dom"/>
</dbReference>
<dbReference type="Proteomes" id="UP001497392">
    <property type="component" value="Unassembled WGS sequence"/>
</dbReference>
<comment type="catalytic activity">
    <reaction evidence="1">
        <text>Release of an N-terminal tripeptide from a polypeptide.</text>
        <dbReference type="EC" id="3.4.14.10"/>
    </reaction>
</comment>
<keyword evidence="5 8" id="KW-0645">Protease</keyword>
<evidence type="ECO:0000256" key="5">
    <source>
        <dbReference type="ARBA" id="ARBA00022670"/>
    </source>
</evidence>
<feature type="domain" description="Tripeptidyl peptidase II second Ig-like" evidence="12">
    <location>
        <begin position="825"/>
        <end position="1010"/>
    </location>
</feature>
<keyword evidence="4" id="KW-0031">Aminopeptidase</keyword>
<evidence type="ECO:0000313" key="15">
    <source>
        <dbReference type="EMBL" id="CAL5218867.1"/>
    </source>
</evidence>
<dbReference type="SUPFAM" id="SSF52743">
    <property type="entry name" value="Subtilisin-like"/>
    <property type="match status" value="1"/>
</dbReference>
<evidence type="ECO:0000256" key="7">
    <source>
        <dbReference type="ARBA" id="ARBA00022825"/>
    </source>
</evidence>
<evidence type="ECO:0000256" key="9">
    <source>
        <dbReference type="SAM" id="Coils"/>
    </source>
</evidence>
<evidence type="ECO:0000256" key="2">
    <source>
        <dbReference type="ARBA" id="ARBA00011073"/>
    </source>
</evidence>
<feature type="compositionally biased region" description="Basic and acidic residues" evidence="10">
    <location>
        <begin position="1048"/>
        <end position="1067"/>
    </location>
</feature>
<dbReference type="PANTHER" id="PTHR43806:SF14">
    <property type="entry name" value="TRIPEPTIDYL-PEPTIDASE 2"/>
    <property type="match status" value="1"/>
</dbReference>
<dbReference type="Gene3D" id="3.40.50.200">
    <property type="entry name" value="Peptidase S8/S53 domain"/>
    <property type="match status" value="2"/>
</dbReference>
<feature type="active site" description="Charge relay system" evidence="8">
    <location>
        <position position="258"/>
    </location>
</feature>
<feature type="compositionally biased region" description="Low complexity" evidence="10">
    <location>
        <begin position="1210"/>
        <end position="1225"/>
    </location>
</feature>
<dbReference type="EC" id="3.4.14.10" evidence="3"/>
<name>A0ABP1FMX7_9CHLO</name>
<dbReference type="Gene3D" id="1.25.40.710">
    <property type="match status" value="1"/>
</dbReference>
<dbReference type="Pfam" id="PF21223">
    <property type="entry name" value="TPPII_Ig-like-1"/>
    <property type="match status" value="1"/>
</dbReference>
<dbReference type="PROSITE" id="PS00137">
    <property type="entry name" value="SUBTILASE_HIS"/>
    <property type="match status" value="1"/>
</dbReference>
<feature type="region of interest" description="Disordered" evidence="10">
    <location>
        <begin position="565"/>
        <end position="591"/>
    </location>
</feature>
<dbReference type="PANTHER" id="PTHR43806">
    <property type="entry name" value="PEPTIDASE S8"/>
    <property type="match status" value="1"/>
</dbReference>
<evidence type="ECO:0000259" key="11">
    <source>
        <dbReference type="Pfam" id="PF00082"/>
    </source>
</evidence>
<dbReference type="CDD" id="cd04857">
    <property type="entry name" value="Peptidases_S8_Tripeptidyl_Aminopeptidase_II"/>
    <property type="match status" value="1"/>
</dbReference>
<dbReference type="InterPro" id="IPR023828">
    <property type="entry name" value="Peptidase_S8_Ser-AS"/>
</dbReference>
<dbReference type="Pfam" id="PF21316">
    <property type="entry name" value="TPPII_GBD"/>
    <property type="match status" value="1"/>
</dbReference>
<dbReference type="Pfam" id="PF00082">
    <property type="entry name" value="Peptidase_S8"/>
    <property type="match status" value="1"/>
</dbReference>
<proteinExistence type="inferred from homology"/>
<reference evidence="15 16" key="1">
    <citation type="submission" date="2024-06" db="EMBL/GenBank/DDBJ databases">
        <authorList>
            <person name="Kraege A."/>
            <person name="Thomma B."/>
        </authorList>
    </citation>
    <scope>NUCLEOTIDE SEQUENCE [LARGE SCALE GENOMIC DNA]</scope>
</reference>
<feature type="domain" description="Tripeptidyl-peptidase II first Ig-like" evidence="13">
    <location>
        <begin position="588"/>
        <end position="667"/>
    </location>
</feature>
<evidence type="ECO:0000259" key="12">
    <source>
        <dbReference type="Pfam" id="PF12580"/>
    </source>
</evidence>
<comment type="caution">
    <text evidence="15">The sequence shown here is derived from an EMBL/GenBank/DDBJ whole genome shotgun (WGS) entry which is preliminary data.</text>
</comment>
<dbReference type="InterPro" id="IPR048384">
    <property type="entry name" value="TPPII_GBD"/>
</dbReference>
<evidence type="ECO:0000256" key="8">
    <source>
        <dbReference type="PROSITE-ProRule" id="PRU01240"/>
    </source>
</evidence>